<dbReference type="Proteomes" id="UP000288028">
    <property type="component" value="Unassembled WGS sequence"/>
</dbReference>
<feature type="transmembrane region" description="Helical" evidence="1">
    <location>
        <begin position="377"/>
        <end position="395"/>
    </location>
</feature>
<evidence type="ECO:0000256" key="1">
    <source>
        <dbReference type="SAM" id="Phobius"/>
    </source>
</evidence>
<dbReference type="Pfam" id="PF02447">
    <property type="entry name" value="GntP_permease"/>
    <property type="match status" value="1"/>
</dbReference>
<name>A0A430ANM1_9ENTE</name>
<organism evidence="2 3">
    <name type="scientific">Vagococcus carniphilus</name>
    <dbReference type="NCBI Taxonomy" id="218144"/>
    <lineage>
        <taxon>Bacteria</taxon>
        <taxon>Bacillati</taxon>
        <taxon>Bacillota</taxon>
        <taxon>Bacilli</taxon>
        <taxon>Lactobacillales</taxon>
        <taxon>Enterococcaceae</taxon>
        <taxon>Vagococcus</taxon>
    </lineage>
</organism>
<keyword evidence="3" id="KW-1185">Reference proteome</keyword>
<gene>
    <name evidence="2" type="ORF">CBF28_14500</name>
</gene>
<dbReference type="GeneID" id="95581570"/>
<protein>
    <recommendedName>
        <fullName evidence="4">Gluconate transporter</fullName>
    </recommendedName>
</protein>
<dbReference type="RefSeq" id="WP_126796430.1">
    <property type="nucleotide sequence ID" value="NZ_CP060720.1"/>
</dbReference>
<dbReference type="PANTHER" id="PTHR30354">
    <property type="entry name" value="GNT FAMILY GLUCONATE TRANSPORTER"/>
    <property type="match status" value="1"/>
</dbReference>
<dbReference type="GO" id="GO:0015128">
    <property type="term" value="F:gluconate transmembrane transporter activity"/>
    <property type="evidence" value="ECO:0007669"/>
    <property type="project" value="InterPro"/>
</dbReference>
<proteinExistence type="predicted"/>
<dbReference type="EMBL" id="NGKB01000022">
    <property type="protein sequence ID" value="RSU09722.1"/>
    <property type="molecule type" value="Genomic_DNA"/>
</dbReference>
<evidence type="ECO:0008006" key="4">
    <source>
        <dbReference type="Google" id="ProtNLM"/>
    </source>
</evidence>
<feature type="transmembrane region" description="Helical" evidence="1">
    <location>
        <begin position="57"/>
        <end position="79"/>
    </location>
</feature>
<feature type="transmembrane region" description="Helical" evidence="1">
    <location>
        <begin position="174"/>
        <end position="197"/>
    </location>
</feature>
<feature type="transmembrane region" description="Helical" evidence="1">
    <location>
        <begin position="325"/>
        <end position="347"/>
    </location>
</feature>
<dbReference type="OrthoDB" id="9787129at2"/>
<accession>A0A430ANM1</accession>
<dbReference type="GO" id="GO:0005886">
    <property type="term" value="C:plasma membrane"/>
    <property type="evidence" value="ECO:0007669"/>
    <property type="project" value="TreeGrafter"/>
</dbReference>
<dbReference type="InterPro" id="IPR003474">
    <property type="entry name" value="Glcn_transporter"/>
</dbReference>
<dbReference type="AlphaFoldDB" id="A0A430ANM1"/>
<keyword evidence="1" id="KW-0812">Transmembrane</keyword>
<keyword evidence="1" id="KW-0472">Membrane</keyword>
<feature type="transmembrane region" description="Helical" evidence="1">
    <location>
        <begin position="29"/>
        <end position="50"/>
    </location>
</feature>
<feature type="transmembrane region" description="Helical" evidence="1">
    <location>
        <begin position="134"/>
        <end position="154"/>
    </location>
</feature>
<feature type="transmembrane region" description="Helical" evidence="1">
    <location>
        <begin position="415"/>
        <end position="438"/>
    </location>
</feature>
<evidence type="ECO:0000313" key="2">
    <source>
        <dbReference type="EMBL" id="RSU09722.1"/>
    </source>
</evidence>
<comment type="caution">
    <text evidence="2">The sequence shown here is derived from an EMBL/GenBank/DDBJ whole genome shotgun (WGS) entry which is preliminary data.</text>
</comment>
<reference evidence="2 3" key="1">
    <citation type="submission" date="2017-05" db="EMBL/GenBank/DDBJ databases">
        <title>Vagococcus spp. assemblies.</title>
        <authorList>
            <person name="Gulvik C.A."/>
        </authorList>
    </citation>
    <scope>NUCLEOTIDE SEQUENCE [LARGE SCALE GENOMIC DNA]</scope>
    <source>
        <strain evidence="2 3">SS1714</strain>
    </source>
</reference>
<feature type="transmembrane region" description="Helical" evidence="1">
    <location>
        <begin position="258"/>
        <end position="278"/>
    </location>
</feature>
<dbReference type="PANTHER" id="PTHR30354:SF11">
    <property type="entry name" value="PERMEASE"/>
    <property type="match status" value="1"/>
</dbReference>
<feature type="transmembrane region" description="Helical" evidence="1">
    <location>
        <begin position="218"/>
        <end position="238"/>
    </location>
</feature>
<feature type="transmembrane region" description="Helical" evidence="1">
    <location>
        <begin position="99"/>
        <end position="122"/>
    </location>
</feature>
<keyword evidence="1" id="KW-1133">Transmembrane helix</keyword>
<sequence length="443" mass="47549">MTMFILLLSITCLIFLSIKVKLHPFFTLLSVSFIYGLLSHISFLEILTIIKDAMGSAITSLGLIVLIGTVTGGLLEISGATDVIAKRIIKVTGKKFSPIGLALTGLLVSIPVFCSSAFILLAPLAKKMSREANINYMVMIVSLSMGCLIPTTFIPPTPGPLAAIDVLSLEMGKVMLISLIFGLALIGVVYFCATWLGKKYPYPENNSLEEEKNEEKPKSFGFIAAISPIIVPVILIMLKTFLIESLSNYDWLQHLLEVAGTTEIALIISLILALILCLKNNIDTTIWQFDGVFGKSLQAGAQILIIICAGSGFGAVLQATDLKMVLAKLLVGSSLGLLTLFLIGVIFRTAIGSITVSLLTATSIIAPIVPAMGYDNFTGGMLVFLACASGSFMIFHGNDDMFWAVSTASKLDSKLAYKVLPLASIIISLTSFFIVFILSKVLL</sequence>
<feature type="transmembrane region" description="Helical" evidence="1">
    <location>
        <begin position="299"/>
        <end position="319"/>
    </location>
</feature>
<evidence type="ECO:0000313" key="3">
    <source>
        <dbReference type="Proteomes" id="UP000288028"/>
    </source>
</evidence>
<feature type="transmembrane region" description="Helical" evidence="1">
    <location>
        <begin position="354"/>
        <end position="371"/>
    </location>
</feature>